<evidence type="ECO:0000313" key="1">
    <source>
        <dbReference type="EMBL" id="CAK7342305.1"/>
    </source>
</evidence>
<proteinExistence type="predicted"/>
<gene>
    <name evidence="1" type="ORF">DCAF_LOCUS16725</name>
</gene>
<evidence type="ECO:0000313" key="2">
    <source>
        <dbReference type="Proteomes" id="UP001314170"/>
    </source>
</evidence>
<keyword evidence="2" id="KW-1185">Reference proteome</keyword>
<dbReference type="EMBL" id="CAWUPB010001160">
    <property type="protein sequence ID" value="CAK7342305.1"/>
    <property type="molecule type" value="Genomic_DNA"/>
</dbReference>
<organism evidence="1 2">
    <name type="scientific">Dovyalis caffra</name>
    <dbReference type="NCBI Taxonomy" id="77055"/>
    <lineage>
        <taxon>Eukaryota</taxon>
        <taxon>Viridiplantae</taxon>
        <taxon>Streptophyta</taxon>
        <taxon>Embryophyta</taxon>
        <taxon>Tracheophyta</taxon>
        <taxon>Spermatophyta</taxon>
        <taxon>Magnoliopsida</taxon>
        <taxon>eudicotyledons</taxon>
        <taxon>Gunneridae</taxon>
        <taxon>Pentapetalae</taxon>
        <taxon>rosids</taxon>
        <taxon>fabids</taxon>
        <taxon>Malpighiales</taxon>
        <taxon>Salicaceae</taxon>
        <taxon>Flacourtieae</taxon>
        <taxon>Dovyalis</taxon>
    </lineage>
</organism>
<name>A0AAV1RY84_9ROSI</name>
<sequence length="184" mass="20142">MKRGLRAQSEVTGRRPVLLVHGWCLVGPLMEDQKLQEGKKLELAHAIAKYKNDAVRYAHVVGLYFNLTVNFGLGLALPTSLELLHSKCLLQCLKEDVTDPSQPSDVNFRYQIYASNQDDASSQDVLQHTSRLDREWGLSEALSAVSAALSLSSSASSGNGRKEGADLIRKGVEDLQDEATNVCS</sequence>
<dbReference type="AlphaFoldDB" id="A0AAV1RY84"/>
<comment type="caution">
    <text evidence="1">The sequence shown here is derived from an EMBL/GenBank/DDBJ whole genome shotgun (WGS) entry which is preliminary data.</text>
</comment>
<protein>
    <submittedName>
        <fullName evidence="1">Uncharacterized protein</fullName>
    </submittedName>
</protein>
<accession>A0AAV1RY84</accession>
<dbReference type="Proteomes" id="UP001314170">
    <property type="component" value="Unassembled WGS sequence"/>
</dbReference>
<reference evidence="1 2" key="1">
    <citation type="submission" date="2024-01" db="EMBL/GenBank/DDBJ databases">
        <authorList>
            <person name="Waweru B."/>
        </authorList>
    </citation>
    <scope>NUCLEOTIDE SEQUENCE [LARGE SCALE GENOMIC DNA]</scope>
</reference>